<dbReference type="PANTHER" id="PTHR33204:SF29">
    <property type="entry name" value="TRANSCRIPTIONAL REGULATOR"/>
    <property type="match status" value="1"/>
</dbReference>
<comment type="caution">
    <text evidence="5">The sequence shown here is derived from an EMBL/GenBank/DDBJ whole genome shotgun (WGS) entry which is preliminary data.</text>
</comment>
<dbReference type="InterPro" id="IPR002577">
    <property type="entry name" value="HTH_HxlR"/>
</dbReference>
<feature type="domain" description="HTH hxlR-type" evidence="4">
    <location>
        <begin position="8"/>
        <end position="106"/>
    </location>
</feature>
<keyword evidence="3" id="KW-0804">Transcription</keyword>
<keyword evidence="2" id="KW-0238">DNA-binding</keyword>
<evidence type="ECO:0000259" key="4">
    <source>
        <dbReference type="PROSITE" id="PS51118"/>
    </source>
</evidence>
<sequence>MNKRKYGCGLDAAVDLMGGKWKALILWALHFDTLRFGELRRTVPGISERMLTLSLREMESTGLVHREMYYEVPPKVEYSLTEFGHSLVEAMTPLGEWGESNLDRIEAVTGGGNT</sequence>
<dbReference type="EMBL" id="BAAAUX010000016">
    <property type="protein sequence ID" value="GAA2801039.1"/>
    <property type="molecule type" value="Genomic_DNA"/>
</dbReference>
<accession>A0ABN3VFT6</accession>
<name>A0ABN3VFT6_9PSEU</name>
<dbReference type="PROSITE" id="PS51118">
    <property type="entry name" value="HTH_HXLR"/>
    <property type="match status" value="1"/>
</dbReference>
<organism evidence="5 6">
    <name type="scientific">Saccharopolyspora taberi</name>
    <dbReference type="NCBI Taxonomy" id="60895"/>
    <lineage>
        <taxon>Bacteria</taxon>
        <taxon>Bacillati</taxon>
        <taxon>Actinomycetota</taxon>
        <taxon>Actinomycetes</taxon>
        <taxon>Pseudonocardiales</taxon>
        <taxon>Pseudonocardiaceae</taxon>
        <taxon>Saccharopolyspora</taxon>
    </lineage>
</organism>
<evidence type="ECO:0000256" key="1">
    <source>
        <dbReference type="ARBA" id="ARBA00023015"/>
    </source>
</evidence>
<dbReference type="Pfam" id="PF01638">
    <property type="entry name" value="HxlR"/>
    <property type="match status" value="1"/>
</dbReference>
<dbReference type="Gene3D" id="1.10.10.10">
    <property type="entry name" value="Winged helix-like DNA-binding domain superfamily/Winged helix DNA-binding domain"/>
    <property type="match status" value="1"/>
</dbReference>
<proteinExistence type="predicted"/>
<dbReference type="InterPro" id="IPR036388">
    <property type="entry name" value="WH-like_DNA-bd_sf"/>
</dbReference>
<dbReference type="SUPFAM" id="SSF46785">
    <property type="entry name" value="Winged helix' DNA-binding domain"/>
    <property type="match status" value="1"/>
</dbReference>
<dbReference type="Proteomes" id="UP001500979">
    <property type="component" value="Unassembled WGS sequence"/>
</dbReference>
<evidence type="ECO:0000256" key="3">
    <source>
        <dbReference type="ARBA" id="ARBA00023163"/>
    </source>
</evidence>
<dbReference type="InterPro" id="IPR036390">
    <property type="entry name" value="WH_DNA-bd_sf"/>
</dbReference>
<gene>
    <name evidence="5" type="ORF">GCM10010470_40140</name>
</gene>
<protein>
    <submittedName>
        <fullName evidence="5">Helix-turn-helix domain-containing protein</fullName>
    </submittedName>
</protein>
<keyword evidence="6" id="KW-1185">Reference proteome</keyword>
<evidence type="ECO:0000256" key="2">
    <source>
        <dbReference type="ARBA" id="ARBA00023125"/>
    </source>
</evidence>
<evidence type="ECO:0000313" key="5">
    <source>
        <dbReference type="EMBL" id="GAA2801039.1"/>
    </source>
</evidence>
<dbReference type="PANTHER" id="PTHR33204">
    <property type="entry name" value="TRANSCRIPTIONAL REGULATOR, MARR FAMILY"/>
    <property type="match status" value="1"/>
</dbReference>
<keyword evidence="1" id="KW-0805">Transcription regulation</keyword>
<evidence type="ECO:0000313" key="6">
    <source>
        <dbReference type="Proteomes" id="UP001500979"/>
    </source>
</evidence>
<reference evidence="5 6" key="1">
    <citation type="journal article" date="2019" name="Int. J. Syst. Evol. Microbiol.">
        <title>The Global Catalogue of Microorganisms (GCM) 10K type strain sequencing project: providing services to taxonomists for standard genome sequencing and annotation.</title>
        <authorList>
            <consortium name="The Broad Institute Genomics Platform"/>
            <consortium name="The Broad Institute Genome Sequencing Center for Infectious Disease"/>
            <person name="Wu L."/>
            <person name="Ma J."/>
        </authorList>
    </citation>
    <scope>NUCLEOTIDE SEQUENCE [LARGE SCALE GENOMIC DNA]</scope>
    <source>
        <strain evidence="5 6">JCM 9383</strain>
    </source>
</reference>